<gene>
    <name evidence="2" type="ORF">NBRC111894_805</name>
</gene>
<name>A0A4Y1Z8N6_9BACL</name>
<accession>A0A4Y1Z8N6</accession>
<proteinExistence type="predicted"/>
<dbReference type="EMBL" id="BEXB01000004">
    <property type="protein sequence ID" value="GAY75251.1"/>
    <property type="molecule type" value="Genomic_DNA"/>
</dbReference>
<dbReference type="Proteomes" id="UP000319716">
    <property type="component" value="Unassembled WGS sequence"/>
</dbReference>
<evidence type="ECO:0000256" key="1">
    <source>
        <dbReference type="SAM" id="Phobius"/>
    </source>
</evidence>
<evidence type="ECO:0000313" key="3">
    <source>
        <dbReference type="Proteomes" id="UP000319716"/>
    </source>
</evidence>
<reference evidence="2 3" key="1">
    <citation type="submission" date="2017-11" db="EMBL/GenBank/DDBJ databases">
        <title>Draft Genome Sequence of Sporolactobacillus inulinus NBRC 111894 Isolated from Koso, a Japanese Sugar-Vegetable Fermented Beverage.</title>
        <authorList>
            <person name="Chiou T.Y."/>
            <person name="Oshima K."/>
            <person name="Suda W."/>
            <person name="Hattori M."/>
            <person name="Takahashi T."/>
        </authorList>
    </citation>
    <scope>NUCLEOTIDE SEQUENCE [LARGE SCALE GENOMIC DNA]</scope>
    <source>
        <strain evidence="2 3">NBRC111894</strain>
    </source>
</reference>
<keyword evidence="1" id="KW-0812">Transmembrane</keyword>
<keyword evidence="1" id="KW-1133">Transmembrane helix</keyword>
<feature type="transmembrane region" description="Helical" evidence="1">
    <location>
        <begin position="6"/>
        <end position="23"/>
    </location>
</feature>
<sequence>MLHIFAFSLIMTAVLWLLAVVAAKWMHLSEGSKRALTLTLVFSNANNYGLPVLLLAFGQSGFHLAPFMSSVRLFSSMFLVATLHPVPK</sequence>
<keyword evidence="1" id="KW-0472">Membrane</keyword>
<feature type="transmembrane region" description="Helical" evidence="1">
    <location>
        <begin position="35"/>
        <end position="58"/>
    </location>
</feature>
<evidence type="ECO:0008006" key="4">
    <source>
        <dbReference type="Google" id="ProtNLM"/>
    </source>
</evidence>
<dbReference type="AlphaFoldDB" id="A0A4Y1Z8N6"/>
<organism evidence="2 3">
    <name type="scientific">Sporolactobacillus inulinus</name>
    <dbReference type="NCBI Taxonomy" id="2078"/>
    <lineage>
        <taxon>Bacteria</taxon>
        <taxon>Bacillati</taxon>
        <taxon>Bacillota</taxon>
        <taxon>Bacilli</taxon>
        <taxon>Bacillales</taxon>
        <taxon>Sporolactobacillaceae</taxon>
        <taxon>Sporolactobacillus</taxon>
    </lineage>
</organism>
<evidence type="ECO:0000313" key="2">
    <source>
        <dbReference type="EMBL" id="GAY75251.1"/>
    </source>
</evidence>
<protein>
    <recommendedName>
        <fullName evidence="4">Transporter</fullName>
    </recommendedName>
</protein>
<comment type="caution">
    <text evidence="2">The sequence shown here is derived from an EMBL/GenBank/DDBJ whole genome shotgun (WGS) entry which is preliminary data.</text>
</comment>